<keyword evidence="1" id="KW-1133">Transmembrane helix</keyword>
<feature type="transmembrane region" description="Helical" evidence="1">
    <location>
        <begin position="77"/>
        <end position="95"/>
    </location>
</feature>
<keyword evidence="1" id="KW-0812">Transmembrane</keyword>
<reference evidence="2 5" key="2">
    <citation type="journal article" date="2022" name="Front. Microbiol.">
        <title>Commensal bacteria contribute to the growth of multidrug-resistant Avibacterium paragallinarum in chickens.</title>
        <authorList>
            <person name="Zhu J."/>
            <person name="Chen Y."/>
            <person name="Wu Y."/>
            <person name="Wang Y."/>
            <person name="Zhu K."/>
        </authorList>
    </citation>
    <scope>NUCLEOTIDE SEQUENCE [LARGE SCALE GENOMIC DNA]</scope>
    <source>
        <strain evidence="2 5">AV25</strain>
    </source>
</reference>
<comment type="caution">
    <text evidence="3">The sequence shown here is derived from an EMBL/GenBank/DDBJ whole genome shotgun (WGS) entry which is preliminary data.</text>
</comment>
<evidence type="ECO:0000313" key="4">
    <source>
        <dbReference type="Proteomes" id="UP000247594"/>
    </source>
</evidence>
<feature type="transmembrane region" description="Helical" evidence="1">
    <location>
        <begin position="166"/>
        <end position="184"/>
    </location>
</feature>
<dbReference type="Proteomes" id="UP000247594">
    <property type="component" value="Unassembled WGS sequence"/>
</dbReference>
<dbReference type="EMBL" id="JAMDKF010000020">
    <property type="protein sequence ID" value="MEE6042015.1"/>
    <property type="molecule type" value="Genomic_DNA"/>
</dbReference>
<dbReference type="EMBL" id="QJPJ01000001">
    <property type="protein sequence ID" value="PXZ40800.1"/>
    <property type="molecule type" value="Genomic_DNA"/>
</dbReference>
<protein>
    <submittedName>
        <fullName evidence="3">Uncharacterized protein</fullName>
    </submittedName>
</protein>
<evidence type="ECO:0000313" key="3">
    <source>
        <dbReference type="EMBL" id="PXZ40800.1"/>
    </source>
</evidence>
<evidence type="ECO:0000313" key="5">
    <source>
        <dbReference type="Proteomes" id="UP001347884"/>
    </source>
</evidence>
<proteinExistence type="predicted"/>
<feature type="transmembrane region" description="Helical" evidence="1">
    <location>
        <begin position="40"/>
        <end position="57"/>
    </location>
</feature>
<keyword evidence="5" id="KW-1185">Reference proteome</keyword>
<name>A0AAE5TJW5_AVIPA</name>
<keyword evidence="1" id="KW-0472">Membrane</keyword>
<reference evidence="2" key="3">
    <citation type="submission" date="2022-05" db="EMBL/GenBank/DDBJ databases">
        <authorList>
            <person name="Chen Y."/>
            <person name="Zhu J."/>
            <person name="Zhu K."/>
        </authorList>
    </citation>
    <scope>NUCLEOTIDE SEQUENCE</scope>
    <source>
        <strain evidence="2">AV25</strain>
    </source>
</reference>
<dbReference type="RefSeq" id="WP_110478671.1">
    <property type="nucleotide sequence ID" value="NZ_CP081939.1"/>
</dbReference>
<evidence type="ECO:0000313" key="2">
    <source>
        <dbReference type="EMBL" id="MEE6042015.1"/>
    </source>
</evidence>
<dbReference type="AlphaFoldDB" id="A0AAE5TJW5"/>
<dbReference type="Proteomes" id="UP001347884">
    <property type="component" value="Unassembled WGS sequence"/>
</dbReference>
<accession>A0AAE5TJW5</accession>
<sequence>MDILISIFTNQFSISIALLLLLTTRYFIDDIDDEKRKNRKIFLLTIPIVIFFNISLMKYFSSHFNIKQFTEFLNPTRGTLLLSIANVLAALNIMRKNKNITLFIHKNQLMISVSTALFTTLFYIMKPILMSTYYSAIDQATSALTLNSLQQYPIFRELFPSITVEALYFIAAITIAFEISIFTISYNKENGDKKNFYLTFLTLFFIFLFSASHITYLTKMLTEKVLTNQNTGYLIVQYEYYPLNERCDNPHLIELSKTGKYWFKSISHNKIIYVEGIWNDHISKEERTLENIEEYRFHPFEEECMKTIK</sequence>
<gene>
    <name evidence="3" type="ORF">DM482_01295</name>
    <name evidence="2" type="ORF">M5S13_08985</name>
</gene>
<organism evidence="3 4">
    <name type="scientific">Avibacterium paragallinarum</name>
    <name type="common">Haemophilus gallinarum</name>
    <dbReference type="NCBI Taxonomy" id="728"/>
    <lineage>
        <taxon>Bacteria</taxon>
        <taxon>Pseudomonadati</taxon>
        <taxon>Pseudomonadota</taxon>
        <taxon>Gammaproteobacteria</taxon>
        <taxon>Pasteurellales</taxon>
        <taxon>Pasteurellaceae</taxon>
        <taxon>Avibacterium</taxon>
    </lineage>
</organism>
<feature type="transmembrane region" description="Helical" evidence="1">
    <location>
        <begin position="12"/>
        <end position="28"/>
    </location>
</feature>
<feature type="transmembrane region" description="Helical" evidence="1">
    <location>
        <begin position="196"/>
        <end position="217"/>
    </location>
</feature>
<evidence type="ECO:0000256" key="1">
    <source>
        <dbReference type="SAM" id="Phobius"/>
    </source>
</evidence>
<reference evidence="3 4" key="1">
    <citation type="submission" date="2018-06" db="EMBL/GenBank/DDBJ databases">
        <authorList>
            <person name="Teymurazov M."/>
            <person name="Kislichkina A."/>
            <person name="Abaymova A."/>
            <person name="Mukhina T."/>
            <person name="Mayskaya N."/>
            <person name="Svetoch E."/>
            <person name="Bogun A."/>
        </authorList>
    </citation>
    <scope>NUCLEOTIDE SEQUENCE [LARGE SCALE GENOMIC DNA]</scope>
    <source>
        <strain evidence="3 4">SCPM-O-B-8406</strain>
    </source>
</reference>